<reference evidence="2" key="2">
    <citation type="journal article" date="2015" name="Fish Shellfish Immunol.">
        <title>Early steps in the European eel (Anguilla anguilla)-Vibrio vulnificus interaction in the gills: Role of the RtxA13 toxin.</title>
        <authorList>
            <person name="Callol A."/>
            <person name="Pajuelo D."/>
            <person name="Ebbesson L."/>
            <person name="Teles M."/>
            <person name="MacKenzie S."/>
            <person name="Amaro C."/>
        </authorList>
    </citation>
    <scope>NUCLEOTIDE SEQUENCE</scope>
</reference>
<evidence type="ECO:0000313" key="2">
    <source>
        <dbReference type="EMBL" id="JAH08454.1"/>
    </source>
</evidence>
<feature type="signal peptide" evidence="1">
    <location>
        <begin position="1"/>
        <end position="23"/>
    </location>
</feature>
<evidence type="ECO:0008006" key="3">
    <source>
        <dbReference type="Google" id="ProtNLM"/>
    </source>
</evidence>
<evidence type="ECO:0000256" key="1">
    <source>
        <dbReference type="SAM" id="SignalP"/>
    </source>
</evidence>
<feature type="chain" id="PRO_5002430772" description="Secreted protein" evidence="1">
    <location>
        <begin position="24"/>
        <end position="62"/>
    </location>
</feature>
<dbReference type="EMBL" id="GBXM01100123">
    <property type="protein sequence ID" value="JAH08454.1"/>
    <property type="molecule type" value="Transcribed_RNA"/>
</dbReference>
<proteinExistence type="predicted"/>
<organism evidence="2">
    <name type="scientific">Anguilla anguilla</name>
    <name type="common">European freshwater eel</name>
    <name type="synonym">Muraena anguilla</name>
    <dbReference type="NCBI Taxonomy" id="7936"/>
    <lineage>
        <taxon>Eukaryota</taxon>
        <taxon>Metazoa</taxon>
        <taxon>Chordata</taxon>
        <taxon>Craniata</taxon>
        <taxon>Vertebrata</taxon>
        <taxon>Euteleostomi</taxon>
        <taxon>Actinopterygii</taxon>
        <taxon>Neopterygii</taxon>
        <taxon>Teleostei</taxon>
        <taxon>Anguilliformes</taxon>
        <taxon>Anguillidae</taxon>
        <taxon>Anguilla</taxon>
    </lineage>
</organism>
<accession>A0A0E9PVC7</accession>
<keyword evidence="1" id="KW-0732">Signal</keyword>
<name>A0A0E9PVC7_ANGAN</name>
<reference evidence="2" key="1">
    <citation type="submission" date="2014-11" db="EMBL/GenBank/DDBJ databases">
        <authorList>
            <person name="Amaro Gonzalez C."/>
        </authorList>
    </citation>
    <scope>NUCLEOTIDE SEQUENCE</scope>
</reference>
<dbReference type="AlphaFoldDB" id="A0A0E9PVC7"/>
<sequence>MHETASVIQSFLFLFAVVSYRKSQVGYDKGTGALLFPVVEFAARRKTEKRLHPSLCFCSTTL</sequence>
<protein>
    <recommendedName>
        <fullName evidence="3">Secreted protein</fullName>
    </recommendedName>
</protein>